<evidence type="ECO:0000313" key="8">
    <source>
        <dbReference type="Proteomes" id="UP000250796"/>
    </source>
</evidence>
<dbReference type="GO" id="GO:0004764">
    <property type="term" value="F:shikimate 3-dehydrogenase (NADP+) activity"/>
    <property type="evidence" value="ECO:0007669"/>
    <property type="project" value="UniProtKB-EC"/>
</dbReference>
<name>A0A7Z7PPJ8_9BACT</name>
<evidence type="ECO:0000256" key="2">
    <source>
        <dbReference type="ARBA" id="ARBA00012962"/>
    </source>
</evidence>
<dbReference type="InterPro" id="IPR036291">
    <property type="entry name" value="NAD(P)-bd_dom_sf"/>
</dbReference>
<keyword evidence="3" id="KW-0028">Amino-acid biosynthesis</keyword>
<protein>
    <recommendedName>
        <fullName evidence="2">shikimate dehydrogenase (NADP(+))</fullName>
        <ecNumber evidence="2">1.1.1.25</ecNumber>
    </recommendedName>
</protein>
<dbReference type="GO" id="GO:0019632">
    <property type="term" value="P:shikimate metabolic process"/>
    <property type="evidence" value="ECO:0007669"/>
    <property type="project" value="TreeGrafter"/>
</dbReference>
<dbReference type="CDD" id="cd01065">
    <property type="entry name" value="NAD_bind_Shikimate_DH"/>
    <property type="match status" value="1"/>
</dbReference>
<evidence type="ECO:0000256" key="1">
    <source>
        <dbReference type="ARBA" id="ARBA00004871"/>
    </source>
</evidence>
<keyword evidence="7" id="KW-0560">Oxidoreductase</keyword>
<dbReference type="KEGG" id="minf:MESINF_2658"/>
<dbReference type="EMBL" id="LS974202">
    <property type="protein sequence ID" value="SSC14098.1"/>
    <property type="molecule type" value="Genomic_DNA"/>
</dbReference>
<dbReference type="GO" id="GO:0005829">
    <property type="term" value="C:cytosol"/>
    <property type="evidence" value="ECO:0007669"/>
    <property type="project" value="TreeGrafter"/>
</dbReference>
<accession>A0A7Z7PPJ8</accession>
<feature type="domain" description="Shikimate dehydrogenase substrate binding N-terminal" evidence="6">
    <location>
        <begin position="5"/>
        <end position="84"/>
    </location>
</feature>
<keyword evidence="3" id="KW-0057">Aromatic amino acid biosynthesis</keyword>
<evidence type="ECO:0000259" key="5">
    <source>
        <dbReference type="Pfam" id="PF01488"/>
    </source>
</evidence>
<dbReference type="PANTHER" id="PTHR21089:SF1">
    <property type="entry name" value="BIFUNCTIONAL 3-DEHYDROQUINATE DEHYDRATASE_SHIKIMATE DEHYDROGENASE, CHLOROPLASTIC"/>
    <property type="match status" value="1"/>
</dbReference>
<evidence type="ECO:0000256" key="4">
    <source>
        <dbReference type="ARBA" id="ARBA00049442"/>
    </source>
</evidence>
<dbReference type="Gene3D" id="3.40.50.10860">
    <property type="entry name" value="Leucine Dehydrogenase, chain A, domain 1"/>
    <property type="match status" value="1"/>
</dbReference>
<dbReference type="SUPFAM" id="SSF53223">
    <property type="entry name" value="Aminoacid dehydrogenase-like, N-terminal domain"/>
    <property type="match status" value="1"/>
</dbReference>
<comment type="pathway">
    <text evidence="1">Metabolic intermediate biosynthesis; chorismate biosynthesis; chorismate from D-erythrose 4-phosphate and phosphoenolpyruvate: step 4/7.</text>
</comment>
<dbReference type="Pfam" id="PF08501">
    <property type="entry name" value="Shikimate_dh_N"/>
    <property type="match status" value="1"/>
</dbReference>
<dbReference type="AlphaFoldDB" id="A0A7Z7PPJ8"/>
<gene>
    <name evidence="7" type="primary">aroE</name>
    <name evidence="7" type="ORF">MESINF_2658</name>
</gene>
<evidence type="ECO:0000313" key="7">
    <source>
        <dbReference type="EMBL" id="SSC14098.1"/>
    </source>
</evidence>
<dbReference type="EC" id="1.1.1.25" evidence="2"/>
<dbReference type="PANTHER" id="PTHR21089">
    <property type="entry name" value="SHIKIMATE DEHYDROGENASE"/>
    <property type="match status" value="1"/>
</dbReference>
<dbReference type="Pfam" id="PF01488">
    <property type="entry name" value="Shikimate_DH"/>
    <property type="match status" value="1"/>
</dbReference>
<evidence type="ECO:0000256" key="3">
    <source>
        <dbReference type="ARBA" id="ARBA00023141"/>
    </source>
</evidence>
<dbReference type="InterPro" id="IPR006151">
    <property type="entry name" value="Shikm_DH/Glu-tRNA_Rdtase"/>
</dbReference>
<evidence type="ECO:0000259" key="6">
    <source>
        <dbReference type="Pfam" id="PF08501"/>
    </source>
</evidence>
<keyword evidence="8" id="KW-1185">Reference proteome</keyword>
<sequence>MRFCIVGHPVSHSLSPRIYTRFFEMKGIDATYEALDIQTGEFSSVIDVLLKEYDGLNVTIPFKEAVVAHVDCMVERSLRAVNCIFKGVGYNTDWIGFSNSLRDIKIEEPITILGAGGASRAVIYALKEFGVNRINVINRSTFRAERVAEDFNNRNFEVKIFSFDSLPSIVKKSKSIINATSIGMKGEYLSLGREEFQGISLVYDLIYSETPLQKVARECGVEKVIDGKAMLFFQACENLKIWGLFDKKTFERAFEEVVR</sequence>
<dbReference type="Gene3D" id="3.40.50.720">
    <property type="entry name" value="NAD(P)-binding Rossmann-like Domain"/>
    <property type="match status" value="1"/>
</dbReference>
<dbReference type="Proteomes" id="UP000250796">
    <property type="component" value="Chromosome MESINF"/>
</dbReference>
<reference evidence="7 8" key="1">
    <citation type="submission" date="2017-01" db="EMBL/GenBank/DDBJ databases">
        <authorList>
            <person name="Erauso G."/>
        </authorList>
    </citation>
    <scope>NUCLEOTIDE SEQUENCE [LARGE SCALE GENOMIC DNA]</scope>
    <source>
        <strain evidence="7">MESINF1</strain>
    </source>
</reference>
<organism evidence="7 8">
    <name type="scientific">Mesotoga infera</name>
    <dbReference type="NCBI Taxonomy" id="1236046"/>
    <lineage>
        <taxon>Bacteria</taxon>
        <taxon>Thermotogati</taxon>
        <taxon>Thermotogota</taxon>
        <taxon>Thermotogae</taxon>
        <taxon>Kosmotogales</taxon>
        <taxon>Kosmotogaceae</taxon>
        <taxon>Mesotoga</taxon>
    </lineage>
</organism>
<dbReference type="InterPro" id="IPR013708">
    <property type="entry name" value="Shikimate_DH-bd_N"/>
</dbReference>
<feature type="domain" description="Quinate/shikimate 5-dehydrogenase/glutamyl-tRNA reductase" evidence="5">
    <location>
        <begin position="108"/>
        <end position="181"/>
    </location>
</feature>
<comment type="catalytic activity">
    <reaction evidence="4">
        <text>shikimate + NADP(+) = 3-dehydroshikimate + NADPH + H(+)</text>
        <dbReference type="Rhea" id="RHEA:17737"/>
        <dbReference type="ChEBI" id="CHEBI:15378"/>
        <dbReference type="ChEBI" id="CHEBI:16630"/>
        <dbReference type="ChEBI" id="CHEBI:36208"/>
        <dbReference type="ChEBI" id="CHEBI:57783"/>
        <dbReference type="ChEBI" id="CHEBI:58349"/>
        <dbReference type="EC" id="1.1.1.25"/>
    </reaction>
</comment>
<dbReference type="UniPathway" id="UPA00053">
    <property type="reaction ID" value="UER00087"/>
</dbReference>
<dbReference type="InterPro" id="IPR046346">
    <property type="entry name" value="Aminoacid_DH-like_N_sf"/>
</dbReference>
<dbReference type="GO" id="GO:0009423">
    <property type="term" value="P:chorismate biosynthetic process"/>
    <property type="evidence" value="ECO:0007669"/>
    <property type="project" value="UniProtKB-UniPathway"/>
</dbReference>
<dbReference type="SUPFAM" id="SSF51735">
    <property type="entry name" value="NAD(P)-binding Rossmann-fold domains"/>
    <property type="match status" value="1"/>
</dbReference>
<dbReference type="RefSeq" id="WP_169700408.1">
    <property type="nucleotide sequence ID" value="NZ_LS974202.1"/>
</dbReference>
<proteinExistence type="predicted"/>
<dbReference type="GO" id="GO:0009073">
    <property type="term" value="P:aromatic amino acid family biosynthetic process"/>
    <property type="evidence" value="ECO:0007669"/>
    <property type="project" value="UniProtKB-KW"/>
</dbReference>
<dbReference type="GO" id="GO:0050661">
    <property type="term" value="F:NADP binding"/>
    <property type="evidence" value="ECO:0007669"/>
    <property type="project" value="TreeGrafter"/>
</dbReference>
<dbReference type="InterPro" id="IPR022893">
    <property type="entry name" value="Shikimate_DH_fam"/>
</dbReference>